<keyword evidence="2" id="KW-1185">Reference proteome</keyword>
<name>A0A318JKV8_9NEIS</name>
<proteinExistence type="predicted"/>
<evidence type="ECO:0000313" key="2">
    <source>
        <dbReference type="Proteomes" id="UP000248395"/>
    </source>
</evidence>
<evidence type="ECO:0000313" key="1">
    <source>
        <dbReference type="EMBL" id="PXX48769.1"/>
    </source>
</evidence>
<dbReference type="OrthoDB" id="8522166at2"/>
<dbReference type="Pfam" id="PF06980">
    <property type="entry name" value="DUF1302"/>
    <property type="match status" value="1"/>
</dbReference>
<dbReference type="RefSeq" id="WP_158527715.1">
    <property type="nucleotide sequence ID" value="NZ_QJKC01000006.1"/>
</dbReference>
<dbReference type="Proteomes" id="UP000248395">
    <property type="component" value="Unassembled WGS sequence"/>
</dbReference>
<dbReference type="EMBL" id="QJKC01000006">
    <property type="protein sequence ID" value="PXX48769.1"/>
    <property type="molecule type" value="Genomic_DNA"/>
</dbReference>
<sequence length="623" mass="65615">MQKNKEKAAGANRPAWGQGGITGGLAGLGLACCAAPLLAAETSNGLGTVKPALGPGMQLELDAATLDLRGWLGAGTVLRAANPDPALTGGTNMKSLNDGDLNYRSGDAVSSALEGYLQADLQYRGLGLRLAGKGWYDYALSRQGVAHGNVPNHYQAGAPLSDEGFVPLGRFGNVVLDDAYLYGTTSLAGHPLLLRAGRQTIPWGSPTSGGMLSLVNAIDYAALSRASSVSAEAGIPDWALYGKLELNQRLSLDGFYQFAFAPNVYPGCGTFYSTGDYVQPGCNALTLNGGLLSALYHRNISTTDAQSLGNALDSVSRAADRLPAGGQYGLGMHYLLDGVGQFGFYAANVDSKVGYTGVQHNSAGVLTPLLANTGQAQPTGLSSQYYRSFPADLHLFAVNFQTGQAGRGAAYAELAYIPDQPLAWNGADFLNGLLLGRGPLARLVQLPAGASADGYDRFRVLNLSLGASHALGQVWGGAATLSAELGSKYVIALPDPSVMRYGRGGWGMAPSQNNPACTSDAASCRLDGFVTSHAWGLRARLESRYSGLWPELTLTPALTLGQDVRGYSYDGLYSQGRFTAMLGLSLEMRRRYQLDINYLKTGGGDYNLLRDRSLFSLSLGMRL</sequence>
<reference evidence="1 2" key="1">
    <citation type="submission" date="2018-05" db="EMBL/GenBank/DDBJ databases">
        <title>Genomic Encyclopedia of Type Strains, Phase IV (KMG-IV): sequencing the most valuable type-strain genomes for metagenomic binning, comparative biology and taxonomic classification.</title>
        <authorList>
            <person name="Goeker M."/>
        </authorList>
    </citation>
    <scope>NUCLEOTIDE SEQUENCE [LARGE SCALE GENOMIC DNA]</scope>
    <source>
        <strain evidence="1 2">DSM 25134</strain>
    </source>
</reference>
<gene>
    <name evidence="1" type="ORF">DFR38_106146</name>
</gene>
<dbReference type="PROSITE" id="PS51257">
    <property type="entry name" value="PROKAR_LIPOPROTEIN"/>
    <property type="match status" value="1"/>
</dbReference>
<dbReference type="InterPro" id="IPR010727">
    <property type="entry name" value="DUF1302"/>
</dbReference>
<accession>A0A318JKV8</accession>
<dbReference type="AlphaFoldDB" id="A0A318JKV8"/>
<protein>
    <submittedName>
        <fullName evidence="1">Uncharacterized protein DUF1302</fullName>
    </submittedName>
</protein>
<comment type="caution">
    <text evidence="1">The sequence shown here is derived from an EMBL/GenBank/DDBJ whole genome shotgun (WGS) entry which is preliminary data.</text>
</comment>
<organism evidence="1 2">
    <name type="scientific">Aquitalea magnusonii</name>
    <dbReference type="NCBI Taxonomy" id="332411"/>
    <lineage>
        <taxon>Bacteria</taxon>
        <taxon>Pseudomonadati</taxon>
        <taxon>Pseudomonadota</taxon>
        <taxon>Betaproteobacteria</taxon>
        <taxon>Neisseriales</taxon>
        <taxon>Chromobacteriaceae</taxon>
        <taxon>Aquitalea</taxon>
    </lineage>
</organism>